<keyword evidence="1" id="KW-0479">Metal-binding</keyword>
<name>A0A6P7HEV5_DIAVI</name>
<evidence type="ECO:0000256" key="1">
    <source>
        <dbReference type="PROSITE-ProRule" id="PRU00047"/>
    </source>
</evidence>
<dbReference type="RefSeq" id="XP_028154280.1">
    <property type="nucleotide sequence ID" value="XM_028298479.1"/>
</dbReference>
<evidence type="ECO:0000313" key="4">
    <source>
        <dbReference type="RefSeq" id="XP_028154280.1"/>
    </source>
</evidence>
<sequence length="170" mass="18622">MECFVCKQSGHVASNCPNTSSDNVLSQNSTLSHGPTPTTESTRQQQHTQLVTDNVLSQNSTISYDLTPTTESTPQQQNTQLFSHTEMCSPQTNLPHLSSSTENYENEPISEQSDKPCLKSPLSQKRPRSSVSSVKDQNVQSVENPATEEAMLPPNQTVPSSSNSSNKKRN</sequence>
<dbReference type="SMART" id="SM00343">
    <property type="entry name" value="ZnF_C2HC"/>
    <property type="match status" value="1"/>
</dbReference>
<keyword evidence="1" id="KW-0862">Zinc</keyword>
<feature type="compositionally biased region" description="Polar residues" evidence="2">
    <location>
        <begin position="129"/>
        <end position="144"/>
    </location>
</feature>
<dbReference type="InterPro" id="IPR001878">
    <property type="entry name" value="Znf_CCHC"/>
</dbReference>
<dbReference type="Pfam" id="PF00098">
    <property type="entry name" value="zf-CCHC"/>
    <property type="match status" value="1"/>
</dbReference>
<evidence type="ECO:0000256" key="2">
    <source>
        <dbReference type="SAM" id="MobiDB-lite"/>
    </source>
</evidence>
<dbReference type="AlphaFoldDB" id="A0A6P7HEV5"/>
<dbReference type="Gene3D" id="4.10.60.10">
    <property type="entry name" value="Zinc finger, CCHC-type"/>
    <property type="match status" value="1"/>
</dbReference>
<protein>
    <submittedName>
        <fullName evidence="4">Uncharacterized protein LOC114347811</fullName>
    </submittedName>
</protein>
<keyword evidence="1" id="KW-0863">Zinc-finger</keyword>
<feature type="compositionally biased region" description="Polar residues" evidence="2">
    <location>
        <begin position="64"/>
        <end position="103"/>
    </location>
</feature>
<dbReference type="GO" id="GO:0008270">
    <property type="term" value="F:zinc ion binding"/>
    <property type="evidence" value="ECO:0007669"/>
    <property type="project" value="UniProtKB-KW"/>
</dbReference>
<feature type="region of interest" description="Disordered" evidence="2">
    <location>
        <begin position="16"/>
        <end position="44"/>
    </location>
</feature>
<reference evidence="4" key="1">
    <citation type="submission" date="2025-08" db="UniProtKB">
        <authorList>
            <consortium name="RefSeq"/>
        </authorList>
    </citation>
    <scope>IDENTIFICATION</scope>
    <source>
        <tissue evidence="4">Whole insect</tissue>
    </source>
</reference>
<feature type="region of interest" description="Disordered" evidence="2">
    <location>
        <begin position="64"/>
        <end position="170"/>
    </location>
</feature>
<dbReference type="SUPFAM" id="SSF57756">
    <property type="entry name" value="Retrovirus zinc finger-like domains"/>
    <property type="match status" value="1"/>
</dbReference>
<dbReference type="InParanoid" id="A0A6P7HEV5"/>
<feature type="domain" description="CCHC-type" evidence="3">
    <location>
        <begin position="3"/>
        <end position="18"/>
    </location>
</feature>
<accession>A0A6P7HEV5</accession>
<proteinExistence type="predicted"/>
<feature type="compositionally biased region" description="Low complexity" evidence="2">
    <location>
        <begin position="160"/>
        <end position="170"/>
    </location>
</feature>
<organism evidence="4">
    <name type="scientific">Diabrotica virgifera virgifera</name>
    <name type="common">western corn rootworm</name>
    <dbReference type="NCBI Taxonomy" id="50390"/>
    <lineage>
        <taxon>Eukaryota</taxon>
        <taxon>Metazoa</taxon>
        <taxon>Ecdysozoa</taxon>
        <taxon>Arthropoda</taxon>
        <taxon>Hexapoda</taxon>
        <taxon>Insecta</taxon>
        <taxon>Pterygota</taxon>
        <taxon>Neoptera</taxon>
        <taxon>Endopterygota</taxon>
        <taxon>Coleoptera</taxon>
        <taxon>Polyphaga</taxon>
        <taxon>Cucujiformia</taxon>
        <taxon>Chrysomeloidea</taxon>
        <taxon>Chrysomelidae</taxon>
        <taxon>Galerucinae</taxon>
        <taxon>Diabroticina</taxon>
        <taxon>Diabroticites</taxon>
        <taxon>Diabrotica</taxon>
    </lineage>
</organism>
<dbReference type="PROSITE" id="PS50158">
    <property type="entry name" value="ZF_CCHC"/>
    <property type="match status" value="1"/>
</dbReference>
<gene>
    <name evidence="4" type="primary">LOC114347811</name>
</gene>
<evidence type="ECO:0000259" key="3">
    <source>
        <dbReference type="PROSITE" id="PS50158"/>
    </source>
</evidence>
<dbReference type="InterPro" id="IPR036875">
    <property type="entry name" value="Znf_CCHC_sf"/>
</dbReference>
<dbReference type="GO" id="GO:0003676">
    <property type="term" value="F:nucleic acid binding"/>
    <property type="evidence" value="ECO:0007669"/>
    <property type="project" value="InterPro"/>
</dbReference>